<name>A0ABQ1MMK5_9BACT</name>
<evidence type="ECO:0000256" key="1">
    <source>
        <dbReference type="SAM" id="MobiDB-lite"/>
    </source>
</evidence>
<protein>
    <recommendedName>
        <fullName evidence="5">Efflux transporter periplasmic adaptor subunit</fullName>
    </recommendedName>
</protein>
<keyword evidence="4" id="KW-1185">Reference proteome</keyword>
<evidence type="ECO:0000313" key="3">
    <source>
        <dbReference type="EMBL" id="GGC42935.1"/>
    </source>
</evidence>
<feature type="compositionally biased region" description="Basic and acidic residues" evidence="1">
    <location>
        <begin position="64"/>
        <end position="73"/>
    </location>
</feature>
<keyword evidence="2" id="KW-1133">Transmembrane helix</keyword>
<evidence type="ECO:0000256" key="2">
    <source>
        <dbReference type="SAM" id="Phobius"/>
    </source>
</evidence>
<evidence type="ECO:0008006" key="5">
    <source>
        <dbReference type="Google" id="ProtNLM"/>
    </source>
</evidence>
<feature type="region of interest" description="Disordered" evidence="1">
    <location>
        <begin position="38"/>
        <end position="73"/>
    </location>
</feature>
<sequence>MGKSEGVKSNKSILYISVFAVILVLAGFSVFYNWDKAPSTRSNTNSNTYTPQPAGETPPGKVWSAEHGHWHDI</sequence>
<comment type="caution">
    <text evidence="3">The sequence shown here is derived from an EMBL/GenBank/DDBJ whole genome shotgun (WGS) entry which is preliminary data.</text>
</comment>
<dbReference type="Proteomes" id="UP000636010">
    <property type="component" value="Unassembled WGS sequence"/>
</dbReference>
<keyword evidence="2" id="KW-0812">Transmembrane</keyword>
<gene>
    <name evidence="3" type="ORF">GCM10011506_30680</name>
</gene>
<keyword evidence="2" id="KW-0472">Membrane</keyword>
<feature type="transmembrane region" description="Helical" evidence="2">
    <location>
        <begin position="12"/>
        <end position="34"/>
    </location>
</feature>
<evidence type="ECO:0000313" key="4">
    <source>
        <dbReference type="Proteomes" id="UP000636010"/>
    </source>
</evidence>
<proteinExistence type="predicted"/>
<feature type="compositionally biased region" description="Low complexity" evidence="1">
    <location>
        <begin position="39"/>
        <end position="48"/>
    </location>
</feature>
<reference evidence="4" key="1">
    <citation type="journal article" date="2019" name="Int. J. Syst. Evol. Microbiol.">
        <title>The Global Catalogue of Microorganisms (GCM) 10K type strain sequencing project: providing services to taxonomists for standard genome sequencing and annotation.</title>
        <authorList>
            <consortium name="The Broad Institute Genomics Platform"/>
            <consortium name="The Broad Institute Genome Sequencing Center for Infectious Disease"/>
            <person name="Wu L."/>
            <person name="Ma J."/>
        </authorList>
    </citation>
    <scope>NUCLEOTIDE SEQUENCE [LARGE SCALE GENOMIC DNA]</scope>
    <source>
        <strain evidence="4">CGMCC 1.10832</strain>
    </source>
</reference>
<organism evidence="3 4">
    <name type="scientific">Marivirga lumbricoides</name>
    <dbReference type="NCBI Taxonomy" id="1046115"/>
    <lineage>
        <taxon>Bacteria</taxon>
        <taxon>Pseudomonadati</taxon>
        <taxon>Bacteroidota</taxon>
        <taxon>Cytophagia</taxon>
        <taxon>Cytophagales</taxon>
        <taxon>Marivirgaceae</taxon>
        <taxon>Marivirga</taxon>
    </lineage>
</organism>
<dbReference type="EMBL" id="BMEC01000010">
    <property type="protein sequence ID" value="GGC42935.1"/>
    <property type="molecule type" value="Genomic_DNA"/>
</dbReference>
<accession>A0ABQ1MMK5</accession>